<keyword evidence="19" id="KW-1185">Reference proteome</keyword>
<keyword evidence="8 15" id="KW-0862">Zinc</keyword>
<dbReference type="RefSeq" id="WP_232592830.1">
    <property type="nucleotide sequence ID" value="NZ_BSPD01000065.1"/>
</dbReference>
<evidence type="ECO:0000256" key="8">
    <source>
        <dbReference type="ARBA" id="ARBA00022833"/>
    </source>
</evidence>
<evidence type="ECO:0000256" key="13">
    <source>
        <dbReference type="ARBA" id="ARBA00023295"/>
    </source>
</evidence>
<evidence type="ECO:0000256" key="10">
    <source>
        <dbReference type="ARBA" id="ARBA00023204"/>
    </source>
</evidence>
<proteinExistence type="inferred from homology"/>
<comment type="caution">
    <text evidence="18">The sequence shown here is derived from an EMBL/GenBank/DDBJ whole genome shotgun (WGS) entry which is preliminary data.</text>
</comment>
<organism evidence="18 19">
    <name type="scientific">Marinibactrum halimedae</name>
    <dbReference type="NCBI Taxonomy" id="1444977"/>
    <lineage>
        <taxon>Bacteria</taxon>
        <taxon>Pseudomonadati</taxon>
        <taxon>Pseudomonadota</taxon>
        <taxon>Gammaproteobacteria</taxon>
        <taxon>Cellvibrionales</taxon>
        <taxon>Cellvibrionaceae</taxon>
        <taxon>Marinibactrum</taxon>
    </lineage>
</organism>
<dbReference type="SUPFAM" id="SSF81624">
    <property type="entry name" value="N-terminal domain of MutM-like DNA repair proteins"/>
    <property type="match status" value="1"/>
</dbReference>
<dbReference type="Pfam" id="PF06831">
    <property type="entry name" value="H2TH"/>
    <property type="match status" value="1"/>
</dbReference>
<dbReference type="InterPro" id="IPR000214">
    <property type="entry name" value="Znf_DNA_glyclase/AP_lyase"/>
</dbReference>
<dbReference type="PROSITE" id="PS51068">
    <property type="entry name" value="FPG_CAT"/>
    <property type="match status" value="1"/>
</dbReference>
<feature type="active site" description="Proton donor; for beta-elimination activity" evidence="15">
    <location>
        <position position="58"/>
    </location>
</feature>
<evidence type="ECO:0000256" key="1">
    <source>
        <dbReference type="ARBA" id="ARBA00001668"/>
    </source>
</evidence>
<dbReference type="FunFam" id="3.20.190.10:FF:000001">
    <property type="entry name" value="Formamidopyrimidine-DNA glycosylase"/>
    <property type="match status" value="1"/>
</dbReference>
<dbReference type="InterPro" id="IPR012319">
    <property type="entry name" value="FPG_cat"/>
</dbReference>
<evidence type="ECO:0000256" key="15">
    <source>
        <dbReference type="HAMAP-Rule" id="MF_00103"/>
    </source>
</evidence>
<keyword evidence="6 15" id="KW-0863">Zinc-finger</keyword>
<keyword evidence="11 15" id="KW-0456">Lyase</keyword>
<name>A0AA37WMA9_9GAMM</name>
<gene>
    <name evidence="15 18" type="primary">mutM</name>
    <name evidence="15" type="synonym">fpg</name>
    <name evidence="18" type="ORF">GCM10007877_28580</name>
</gene>
<evidence type="ECO:0000256" key="12">
    <source>
        <dbReference type="ARBA" id="ARBA00023268"/>
    </source>
</evidence>
<evidence type="ECO:0000256" key="5">
    <source>
        <dbReference type="ARBA" id="ARBA00022763"/>
    </source>
</evidence>
<dbReference type="GO" id="GO:0008270">
    <property type="term" value="F:zinc ion binding"/>
    <property type="evidence" value="ECO:0007669"/>
    <property type="project" value="UniProtKB-UniRule"/>
</dbReference>
<evidence type="ECO:0000256" key="4">
    <source>
        <dbReference type="ARBA" id="ARBA00022723"/>
    </source>
</evidence>
<evidence type="ECO:0000259" key="17">
    <source>
        <dbReference type="PROSITE" id="PS51068"/>
    </source>
</evidence>
<feature type="binding site" evidence="15">
    <location>
        <position position="91"/>
    </location>
    <ligand>
        <name>DNA</name>
        <dbReference type="ChEBI" id="CHEBI:16991"/>
    </ligand>
</feature>
<keyword evidence="12 15" id="KW-0511">Multifunctional enzyme</keyword>
<dbReference type="AlphaFoldDB" id="A0AA37WMA9"/>
<reference evidence="18 19" key="1">
    <citation type="journal article" date="2014" name="Int. J. Syst. Evol. Microbiol.">
        <title>Complete genome sequence of Corynebacterium casei LMG S-19264T (=DSM 44701T), isolated from a smear-ripened cheese.</title>
        <authorList>
            <consortium name="US DOE Joint Genome Institute (JGI-PGF)"/>
            <person name="Walter F."/>
            <person name="Albersmeier A."/>
            <person name="Kalinowski J."/>
            <person name="Ruckert C."/>
        </authorList>
    </citation>
    <scope>NUCLEOTIDE SEQUENCE [LARGE SCALE GENOMIC DNA]</scope>
    <source>
        <strain evidence="18 19">NBRC 110095</strain>
    </source>
</reference>
<sequence length="271" mass="30442">MPELPEVETTRRGIAPHVVGEHIVDVIVRNPSLRWPIPAELPDRLKGQVVRSLARRGKYLLMGFDVGTALWHLGMSGSMRIIRNNEAPAKHDHIDVQFKNGSLLRFNDPRRFGALLWTEDDPFTHELIAHLGPEPLTDCFDVDYLFSMCRKRTQAIKTFLMDSKVVVGVGNIYANEALFAAGIKPTKAAGRVTYAQCERLIPQIKKILQRSIDQGGTTLRDFVGGDGKPGYFKQQLLVYGRAGEPCKTCDKPLKEVRLGQRSTVYCTRCQI</sequence>
<dbReference type="InterPro" id="IPR020629">
    <property type="entry name" value="FPG_Glyclase"/>
</dbReference>
<dbReference type="HAMAP" id="MF_00103">
    <property type="entry name" value="Fapy_DNA_glycosyl"/>
    <property type="match status" value="1"/>
</dbReference>
<evidence type="ECO:0000256" key="14">
    <source>
        <dbReference type="ARBA" id="ARBA00044632"/>
    </source>
</evidence>
<comment type="subunit">
    <text evidence="3 15">Monomer.</text>
</comment>
<dbReference type="EC" id="3.2.2.23" evidence="15"/>
<dbReference type="InterPro" id="IPR015886">
    <property type="entry name" value="H2TH_FPG"/>
</dbReference>
<keyword evidence="9 15" id="KW-0238">DNA-binding</keyword>
<dbReference type="FunFam" id="1.10.8.50:FF:000003">
    <property type="entry name" value="Formamidopyrimidine-DNA glycosylase"/>
    <property type="match status" value="1"/>
</dbReference>
<dbReference type="PROSITE" id="PS51066">
    <property type="entry name" value="ZF_FPG_2"/>
    <property type="match status" value="1"/>
</dbReference>
<dbReference type="Gene3D" id="3.20.190.10">
    <property type="entry name" value="MutM-like, N-terminal"/>
    <property type="match status" value="1"/>
</dbReference>
<accession>A0AA37WMA9</accession>
<dbReference type="SUPFAM" id="SSF57716">
    <property type="entry name" value="Glucocorticoid receptor-like (DNA-binding domain)"/>
    <property type="match status" value="1"/>
</dbReference>
<feature type="active site" description="Schiff-base intermediate with DNA" evidence="15">
    <location>
        <position position="2"/>
    </location>
</feature>
<keyword evidence="7 15" id="KW-0378">Hydrolase</keyword>
<feature type="binding site" evidence="15">
    <location>
        <position position="152"/>
    </location>
    <ligand>
        <name>DNA</name>
        <dbReference type="ChEBI" id="CHEBI:16991"/>
    </ligand>
</feature>
<dbReference type="NCBIfam" id="TIGR00577">
    <property type="entry name" value="fpg"/>
    <property type="match status" value="1"/>
</dbReference>
<evidence type="ECO:0000313" key="19">
    <source>
        <dbReference type="Proteomes" id="UP001156870"/>
    </source>
</evidence>
<evidence type="ECO:0000256" key="7">
    <source>
        <dbReference type="ARBA" id="ARBA00022801"/>
    </source>
</evidence>
<evidence type="ECO:0000256" key="9">
    <source>
        <dbReference type="ARBA" id="ARBA00023125"/>
    </source>
</evidence>
<keyword evidence="10 15" id="KW-0234">DNA repair</keyword>
<feature type="active site" description="Proton donor" evidence="15">
    <location>
        <position position="3"/>
    </location>
</feature>
<dbReference type="Proteomes" id="UP001156870">
    <property type="component" value="Unassembled WGS sequence"/>
</dbReference>
<dbReference type="GO" id="GO:0140078">
    <property type="term" value="F:class I DNA-(apurinic or apyrimidinic site) endonuclease activity"/>
    <property type="evidence" value="ECO:0007669"/>
    <property type="project" value="UniProtKB-EC"/>
</dbReference>
<dbReference type="PANTHER" id="PTHR22993">
    <property type="entry name" value="FORMAMIDOPYRIMIDINE-DNA GLYCOSYLASE"/>
    <property type="match status" value="1"/>
</dbReference>
<dbReference type="SMART" id="SM00898">
    <property type="entry name" value="Fapy_DNA_glyco"/>
    <property type="match status" value="1"/>
</dbReference>
<keyword evidence="5 15" id="KW-0227">DNA damage</keyword>
<dbReference type="CDD" id="cd08966">
    <property type="entry name" value="EcFpg-like_N"/>
    <property type="match status" value="1"/>
</dbReference>
<evidence type="ECO:0000256" key="6">
    <source>
        <dbReference type="ARBA" id="ARBA00022771"/>
    </source>
</evidence>
<dbReference type="NCBIfam" id="NF002211">
    <property type="entry name" value="PRK01103.1"/>
    <property type="match status" value="1"/>
</dbReference>
<dbReference type="PANTHER" id="PTHR22993:SF9">
    <property type="entry name" value="FORMAMIDOPYRIMIDINE-DNA GLYCOSYLASE"/>
    <property type="match status" value="1"/>
</dbReference>
<dbReference type="EC" id="4.2.99.18" evidence="15"/>
<comment type="function">
    <text evidence="15">Involved in base excision repair of DNA damaged by oxidation or by mutagenic agents. Acts as DNA glycosylase that recognizes and removes damaged bases. Has a preference for oxidized purines, such as 7,8-dihydro-8-oxoguanine (8-oxoG). Has AP (apurinic/apyrimidinic) lyase activity and introduces nicks in the DNA strand. Cleaves the DNA backbone by beta-delta elimination to generate a single-strand break at the site of the removed base with both 3'- and 5'-phosphates.</text>
</comment>
<dbReference type="SUPFAM" id="SSF46946">
    <property type="entry name" value="S13-like H2TH domain"/>
    <property type="match status" value="1"/>
</dbReference>
<feature type="domain" description="FPG-type" evidence="16">
    <location>
        <begin position="237"/>
        <end position="271"/>
    </location>
</feature>
<feature type="domain" description="Formamidopyrimidine-DNA glycosylase catalytic" evidence="17">
    <location>
        <begin position="2"/>
        <end position="113"/>
    </location>
</feature>
<keyword evidence="4 15" id="KW-0479">Metal-binding</keyword>
<evidence type="ECO:0000256" key="3">
    <source>
        <dbReference type="ARBA" id="ARBA00011245"/>
    </source>
</evidence>
<keyword evidence="13 15" id="KW-0326">Glycosidase</keyword>
<comment type="cofactor">
    <cofactor evidence="15">
        <name>Zn(2+)</name>
        <dbReference type="ChEBI" id="CHEBI:29105"/>
    </cofactor>
    <text evidence="15">Binds 1 zinc ion per subunit.</text>
</comment>
<dbReference type="Pfam" id="PF06827">
    <property type="entry name" value="zf-FPG_IleRS"/>
    <property type="match status" value="1"/>
</dbReference>
<evidence type="ECO:0000313" key="18">
    <source>
        <dbReference type="EMBL" id="GLS27139.1"/>
    </source>
</evidence>
<evidence type="ECO:0000256" key="2">
    <source>
        <dbReference type="ARBA" id="ARBA00009409"/>
    </source>
</evidence>
<dbReference type="EMBL" id="BSPD01000065">
    <property type="protein sequence ID" value="GLS27139.1"/>
    <property type="molecule type" value="Genomic_DNA"/>
</dbReference>
<protein>
    <recommendedName>
        <fullName evidence="15">Formamidopyrimidine-DNA glycosylase</fullName>
        <shortName evidence="15">Fapy-DNA glycosylase</shortName>
        <ecNumber evidence="15">3.2.2.23</ecNumber>
    </recommendedName>
    <alternativeName>
        <fullName evidence="15">DNA-(apurinic or apyrimidinic site) lyase MutM</fullName>
        <shortName evidence="15">AP lyase MutM</shortName>
        <ecNumber evidence="15">4.2.99.18</ecNumber>
    </alternativeName>
</protein>
<evidence type="ECO:0000259" key="16">
    <source>
        <dbReference type="PROSITE" id="PS51066"/>
    </source>
</evidence>
<comment type="catalytic activity">
    <reaction evidence="1 15">
        <text>Hydrolysis of DNA containing ring-opened 7-methylguanine residues, releasing 2,6-diamino-4-hydroxy-5-(N-methyl)formamidopyrimidine.</text>
        <dbReference type="EC" id="3.2.2.23"/>
    </reaction>
</comment>
<feature type="active site" description="Proton donor; for delta-elimination activity" evidence="15">
    <location>
        <position position="261"/>
    </location>
</feature>
<feature type="binding site" evidence="15">
    <location>
        <position position="110"/>
    </location>
    <ligand>
        <name>DNA</name>
        <dbReference type="ChEBI" id="CHEBI:16991"/>
    </ligand>
</feature>
<comment type="similarity">
    <text evidence="2 15">Belongs to the FPG family.</text>
</comment>
<comment type="catalytic activity">
    <reaction evidence="14 15">
        <text>2'-deoxyribonucleotide-(2'-deoxyribose 5'-phosphate)-2'-deoxyribonucleotide-DNA = a 3'-end 2'-deoxyribonucleotide-(2,3-dehydro-2,3-deoxyribose 5'-phosphate)-DNA + a 5'-end 5'-phospho-2'-deoxyribonucleoside-DNA + H(+)</text>
        <dbReference type="Rhea" id="RHEA:66592"/>
        <dbReference type="Rhea" id="RHEA-COMP:13180"/>
        <dbReference type="Rhea" id="RHEA-COMP:16897"/>
        <dbReference type="Rhea" id="RHEA-COMP:17067"/>
        <dbReference type="ChEBI" id="CHEBI:15378"/>
        <dbReference type="ChEBI" id="CHEBI:136412"/>
        <dbReference type="ChEBI" id="CHEBI:157695"/>
        <dbReference type="ChEBI" id="CHEBI:167181"/>
        <dbReference type="EC" id="4.2.99.18"/>
    </reaction>
</comment>
<dbReference type="InterPro" id="IPR010979">
    <property type="entry name" value="Ribosomal_uS13-like_H2TH"/>
</dbReference>
<dbReference type="GO" id="GO:0006284">
    <property type="term" value="P:base-excision repair"/>
    <property type="evidence" value="ECO:0007669"/>
    <property type="project" value="InterPro"/>
</dbReference>
<dbReference type="Gene3D" id="1.10.8.50">
    <property type="match status" value="1"/>
</dbReference>
<dbReference type="Pfam" id="PF01149">
    <property type="entry name" value="Fapy_DNA_glyco"/>
    <property type="match status" value="1"/>
</dbReference>
<dbReference type="SMART" id="SM01232">
    <property type="entry name" value="H2TH"/>
    <property type="match status" value="1"/>
</dbReference>
<dbReference type="GO" id="GO:0034039">
    <property type="term" value="F:8-oxo-7,8-dihydroguanine DNA N-glycosylase activity"/>
    <property type="evidence" value="ECO:0007669"/>
    <property type="project" value="TreeGrafter"/>
</dbReference>
<dbReference type="GO" id="GO:0003684">
    <property type="term" value="F:damaged DNA binding"/>
    <property type="evidence" value="ECO:0007669"/>
    <property type="project" value="InterPro"/>
</dbReference>
<dbReference type="InterPro" id="IPR035937">
    <property type="entry name" value="FPG_N"/>
</dbReference>
<dbReference type="InterPro" id="IPR010663">
    <property type="entry name" value="Znf_FPG/IleRS"/>
</dbReference>
<evidence type="ECO:0000256" key="11">
    <source>
        <dbReference type="ARBA" id="ARBA00023239"/>
    </source>
</evidence>